<dbReference type="Pfam" id="PF17802">
    <property type="entry name" value="SpaA"/>
    <property type="match status" value="1"/>
</dbReference>
<accession>A0A1Q5PKD8</accession>
<feature type="chain" id="PRO_5013157719" description="Gram-positive cocci surface proteins LPxTG domain-containing protein" evidence="7">
    <location>
        <begin position="35"/>
        <end position="527"/>
    </location>
</feature>
<feature type="compositionally biased region" description="Pro residues" evidence="5">
    <location>
        <begin position="347"/>
        <end position="358"/>
    </location>
</feature>
<dbReference type="PROSITE" id="PS50847">
    <property type="entry name" value="GRAM_POS_ANCHORING"/>
    <property type="match status" value="1"/>
</dbReference>
<dbReference type="NCBIfam" id="TIGR01167">
    <property type="entry name" value="LPXTG_anchor"/>
    <property type="match status" value="1"/>
</dbReference>
<feature type="transmembrane region" description="Helical" evidence="6">
    <location>
        <begin position="502"/>
        <end position="521"/>
    </location>
</feature>
<dbReference type="InterPro" id="IPR048052">
    <property type="entry name" value="FM1-like"/>
</dbReference>
<dbReference type="RefSeq" id="WP_075361981.1">
    <property type="nucleotide sequence ID" value="NZ_MPDM01000008.1"/>
</dbReference>
<dbReference type="GO" id="GO:0005975">
    <property type="term" value="P:carbohydrate metabolic process"/>
    <property type="evidence" value="ECO:0007669"/>
    <property type="project" value="UniProtKB-ARBA"/>
</dbReference>
<keyword evidence="6" id="KW-0812">Transmembrane</keyword>
<dbReference type="InterPro" id="IPR032364">
    <property type="entry name" value="GramPos_pilinD1_N"/>
</dbReference>
<dbReference type="InterPro" id="IPR041033">
    <property type="entry name" value="SpaA_PFL_dom_1"/>
</dbReference>
<keyword evidence="1" id="KW-0134">Cell wall</keyword>
<evidence type="ECO:0000256" key="7">
    <source>
        <dbReference type="SAM" id="SignalP"/>
    </source>
</evidence>
<evidence type="ECO:0000313" key="10">
    <source>
        <dbReference type="Proteomes" id="UP000186465"/>
    </source>
</evidence>
<feature type="domain" description="Gram-positive cocci surface proteins LPxTG" evidence="8">
    <location>
        <begin position="493"/>
        <end position="527"/>
    </location>
</feature>
<evidence type="ECO:0000256" key="1">
    <source>
        <dbReference type="ARBA" id="ARBA00022512"/>
    </source>
</evidence>
<comment type="caution">
    <text evidence="9">The sequence shown here is derived from an EMBL/GenBank/DDBJ whole genome shotgun (WGS) entry which is preliminary data.</text>
</comment>
<dbReference type="InterPro" id="IPR013783">
    <property type="entry name" value="Ig-like_fold"/>
</dbReference>
<organism evidence="9 10">
    <name type="scientific">Boudabousia marimammalium</name>
    <dbReference type="NCBI Taxonomy" id="156892"/>
    <lineage>
        <taxon>Bacteria</taxon>
        <taxon>Bacillati</taxon>
        <taxon>Actinomycetota</taxon>
        <taxon>Actinomycetes</taxon>
        <taxon>Actinomycetales</taxon>
        <taxon>Actinomycetaceae</taxon>
        <taxon>Boudabousia</taxon>
    </lineage>
</organism>
<feature type="signal peptide" evidence="7">
    <location>
        <begin position="1"/>
        <end position="34"/>
    </location>
</feature>
<feature type="region of interest" description="Disordered" evidence="5">
    <location>
        <begin position="337"/>
        <end position="366"/>
    </location>
</feature>
<dbReference type="Proteomes" id="UP000186465">
    <property type="component" value="Unassembled WGS sequence"/>
</dbReference>
<evidence type="ECO:0000256" key="3">
    <source>
        <dbReference type="ARBA" id="ARBA00022729"/>
    </source>
</evidence>
<keyword evidence="6" id="KW-0472">Membrane</keyword>
<name>A0A1Q5PKD8_9ACTO</name>
<keyword evidence="6" id="KW-1133">Transmembrane helix</keyword>
<keyword evidence="2" id="KW-0964">Secreted</keyword>
<dbReference type="Gene3D" id="2.60.40.10">
    <property type="entry name" value="Immunoglobulins"/>
    <property type="match status" value="2"/>
</dbReference>
<keyword evidence="10" id="KW-1185">Reference proteome</keyword>
<keyword evidence="4" id="KW-0572">Peptidoglycan-anchor</keyword>
<keyword evidence="3 7" id="KW-0732">Signal</keyword>
<dbReference type="STRING" id="156892.BM477_07000"/>
<evidence type="ECO:0000259" key="8">
    <source>
        <dbReference type="PROSITE" id="PS50847"/>
    </source>
</evidence>
<dbReference type="Pfam" id="PF00746">
    <property type="entry name" value="Gram_pos_anchor"/>
    <property type="match status" value="1"/>
</dbReference>
<evidence type="ECO:0000313" key="9">
    <source>
        <dbReference type="EMBL" id="OKL46695.1"/>
    </source>
</evidence>
<evidence type="ECO:0000256" key="6">
    <source>
        <dbReference type="SAM" id="Phobius"/>
    </source>
</evidence>
<dbReference type="EMBL" id="MPDM01000008">
    <property type="protein sequence ID" value="OKL46695.1"/>
    <property type="molecule type" value="Genomic_DNA"/>
</dbReference>
<dbReference type="InterPro" id="IPR026466">
    <property type="entry name" value="Fim_isopep_form_D2_dom"/>
</dbReference>
<dbReference type="NCBIfam" id="NF033902">
    <property type="entry name" value="iso_D2_wall_anc"/>
    <property type="match status" value="1"/>
</dbReference>
<dbReference type="Gene3D" id="2.60.40.740">
    <property type="match status" value="1"/>
</dbReference>
<gene>
    <name evidence="9" type="ORF">BM477_07000</name>
</gene>
<reference evidence="10" key="1">
    <citation type="submission" date="2016-11" db="EMBL/GenBank/DDBJ databases">
        <title>Actinomyces gypaetusis sp. nov. isolated from Gypaetus barbatus in Qinghai Tibet Plateau China.</title>
        <authorList>
            <person name="Meng X."/>
        </authorList>
    </citation>
    <scope>NUCLEOTIDE SEQUENCE [LARGE SCALE GENOMIC DNA]</scope>
    <source>
        <strain evidence="10">DSM 15383</strain>
    </source>
</reference>
<evidence type="ECO:0000256" key="5">
    <source>
        <dbReference type="SAM" id="MobiDB-lite"/>
    </source>
</evidence>
<protein>
    <recommendedName>
        <fullName evidence="8">Gram-positive cocci surface proteins LPxTG domain-containing protein</fullName>
    </recommendedName>
</protein>
<dbReference type="Pfam" id="PF16555">
    <property type="entry name" value="GramPos_pilinD1"/>
    <property type="match status" value="1"/>
</dbReference>
<sequence length="527" mass="55152">MSNTNTTKRAGIVLSLVLAIVVAFAMIVTPSAFAVKGDAGNPGNIVDKDGTLTIHKYAAPAWKGAATNNDGSVQSAPTGAEALAGAKFTVKKVTGIDLKTSAGWAELEKLKNGTPSAGVAVDTAVLHEGTTVASGEVSFTLPVGVYYVEETELPAGVTAAVDPFYVTVPFPNHTAAPTADNGWLYDVHVYPKNVKTEKVKKAVAADTPTVSTGSDIKWTVTAQIPQAVKAAATFKKFELVDFLATGSVLSTETAPVVKIDGVNATVDTDYTVAEDDYTHAATGKSAKKVTVTFTTAGLAKLDAAKGKNITLELSTTVNAVFDNNTVFNHIPSRVWEYNELPDGETPPGNPDLPTPPNPDEPDPEDPIAYFGDYNLKKVSVDKNDPKPLKGAVFCVATTKALADAATVANKGDNCFKTVTSAADGMVVITDLYRGTTDAAQKTYYVREITAPAGFKLSGETREIAVTKTTGAKNAADGEPFVNEPFTETDVPELPLTGASGKLLMTLAGATILLFAAGTVMVTRRRKA</sequence>
<evidence type="ECO:0000256" key="4">
    <source>
        <dbReference type="ARBA" id="ARBA00023088"/>
    </source>
</evidence>
<dbReference type="AlphaFoldDB" id="A0A1Q5PKD8"/>
<proteinExistence type="predicted"/>
<dbReference type="InterPro" id="IPR019931">
    <property type="entry name" value="LPXTG_anchor"/>
</dbReference>
<evidence type="ECO:0000256" key="2">
    <source>
        <dbReference type="ARBA" id="ARBA00022525"/>
    </source>
</evidence>
<dbReference type="OrthoDB" id="3199332at2"/>
<dbReference type="NCBIfam" id="TIGR04226">
    <property type="entry name" value="RrgB_K2N_iso_D2"/>
    <property type="match status" value="1"/>
</dbReference>